<gene>
    <name evidence="2" type="ORF">M0813_04195</name>
</gene>
<dbReference type="EMBL" id="JAOAOG010000279">
    <property type="protein sequence ID" value="KAJ6233325.1"/>
    <property type="molecule type" value="Genomic_DNA"/>
</dbReference>
<protein>
    <submittedName>
        <fullName evidence="2">Uncharacterized protein</fullName>
    </submittedName>
</protein>
<proteinExistence type="predicted"/>
<feature type="compositionally biased region" description="Basic and acidic residues" evidence="1">
    <location>
        <begin position="104"/>
        <end position="121"/>
    </location>
</feature>
<organism evidence="2 3">
    <name type="scientific">Anaeramoeba flamelloides</name>
    <dbReference type="NCBI Taxonomy" id="1746091"/>
    <lineage>
        <taxon>Eukaryota</taxon>
        <taxon>Metamonada</taxon>
        <taxon>Anaeramoebidae</taxon>
        <taxon>Anaeramoeba</taxon>
    </lineage>
</organism>
<comment type="caution">
    <text evidence="2">The sequence shown here is derived from an EMBL/GenBank/DDBJ whole genome shotgun (WGS) entry which is preliminary data.</text>
</comment>
<name>A0ABQ8XLZ5_9EUKA</name>
<feature type="region of interest" description="Disordered" evidence="1">
    <location>
        <begin position="73"/>
        <end position="92"/>
    </location>
</feature>
<evidence type="ECO:0000256" key="1">
    <source>
        <dbReference type="SAM" id="MobiDB-lite"/>
    </source>
</evidence>
<sequence length="301" mass="34865">MANHNNSQIILKETQDIPLYDQQDTINGQEEPQLQNSKSKIKNIPKKIQEITGIFETTVGIKPSSSKNLELVRSTQINKPDIPKPNKLDSKNLQKNNFQKNKQKSHETFQEKQNTIEKSSDPHSLYVTNISSSEESNNEKKTIKKKPKNQKKKNNKKKKSKKKKSNSKNKSKRAIIQINPKDNCPFCLKPKDGPQHPFVCDYLKDLIHTKIQKRKFKNCLVRLRISSCKQGKDFINTFIENSKCHENKIINTYLNNGKEINNSNTRVGVQGRQNRYDNLRTMMNNNQNNSNLRKNLNPNNP</sequence>
<dbReference type="Proteomes" id="UP001150062">
    <property type="component" value="Unassembled WGS sequence"/>
</dbReference>
<feature type="region of interest" description="Disordered" evidence="1">
    <location>
        <begin position="1"/>
        <end position="41"/>
    </location>
</feature>
<evidence type="ECO:0000313" key="3">
    <source>
        <dbReference type="Proteomes" id="UP001150062"/>
    </source>
</evidence>
<feature type="region of interest" description="Disordered" evidence="1">
    <location>
        <begin position="97"/>
        <end position="175"/>
    </location>
</feature>
<evidence type="ECO:0000313" key="2">
    <source>
        <dbReference type="EMBL" id="KAJ6233325.1"/>
    </source>
</evidence>
<reference evidence="2" key="1">
    <citation type="submission" date="2022-08" db="EMBL/GenBank/DDBJ databases">
        <title>Novel sulfate-reducing endosymbionts in the free-living metamonad Anaeramoeba.</title>
        <authorList>
            <person name="Jerlstrom-Hultqvist J."/>
            <person name="Cepicka I."/>
            <person name="Gallot-Lavallee L."/>
            <person name="Salas-Leiva D."/>
            <person name="Curtis B.A."/>
            <person name="Zahonova K."/>
            <person name="Pipaliya S."/>
            <person name="Dacks J."/>
            <person name="Roger A.J."/>
        </authorList>
    </citation>
    <scope>NUCLEOTIDE SEQUENCE</scope>
    <source>
        <strain evidence="2">Schooner1</strain>
    </source>
</reference>
<feature type="compositionally biased region" description="Basic and acidic residues" evidence="1">
    <location>
        <begin position="81"/>
        <end position="92"/>
    </location>
</feature>
<accession>A0ABQ8XLZ5</accession>
<keyword evidence="3" id="KW-1185">Reference proteome</keyword>
<feature type="compositionally biased region" description="Polar residues" evidence="1">
    <location>
        <begin position="22"/>
        <end position="35"/>
    </location>
</feature>
<feature type="compositionally biased region" description="Basic residues" evidence="1">
    <location>
        <begin position="142"/>
        <end position="173"/>
    </location>
</feature>